<dbReference type="AlphaFoldDB" id="A0A5C6GLB9"/>
<dbReference type="EMBL" id="SBHS01000003">
    <property type="protein sequence ID" value="TWU77608.1"/>
    <property type="molecule type" value="Genomic_DNA"/>
</dbReference>
<name>A0A5C6GLB9_METRR</name>
<evidence type="ECO:0000313" key="2">
    <source>
        <dbReference type="Proteomes" id="UP000317257"/>
    </source>
</evidence>
<accession>A0A5C6GLB9</accession>
<dbReference type="Proteomes" id="UP000317257">
    <property type="component" value="Unassembled WGS sequence"/>
</dbReference>
<protein>
    <submittedName>
        <fullName evidence="1">Uncharacterized protein</fullName>
    </submittedName>
</protein>
<gene>
    <name evidence="1" type="ORF">ED733_007909</name>
</gene>
<comment type="caution">
    <text evidence="1">The sequence shown here is derived from an EMBL/GenBank/DDBJ whole genome shotgun (WGS) entry which is preliminary data.</text>
</comment>
<organism evidence="1 2">
    <name type="scientific">Metarhizium rileyi (strain RCEF 4871)</name>
    <name type="common">Nomuraea rileyi</name>
    <dbReference type="NCBI Taxonomy" id="1649241"/>
    <lineage>
        <taxon>Eukaryota</taxon>
        <taxon>Fungi</taxon>
        <taxon>Dikarya</taxon>
        <taxon>Ascomycota</taxon>
        <taxon>Pezizomycotina</taxon>
        <taxon>Sordariomycetes</taxon>
        <taxon>Hypocreomycetidae</taxon>
        <taxon>Hypocreales</taxon>
        <taxon>Clavicipitaceae</taxon>
        <taxon>Metarhizium</taxon>
    </lineage>
</organism>
<proteinExistence type="predicted"/>
<evidence type="ECO:0000313" key="1">
    <source>
        <dbReference type="EMBL" id="TWU77608.1"/>
    </source>
</evidence>
<reference evidence="2" key="1">
    <citation type="submission" date="2018-12" db="EMBL/GenBank/DDBJ databases">
        <title>The complete genome of Metarhizium rileyi, a key fungal pathogen of Lepidoptera.</title>
        <authorList>
            <person name="Binneck E."/>
            <person name="Lastra C.C.L."/>
            <person name="Sosa-Gomez D.R."/>
        </authorList>
    </citation>
    <scope>NUCLEOTIDE SEQUENCE [LARGE SCALE GENOMIC DNA]</scope>
    <source>
        <strain evidence="2">Cep018-CH2</strain>
    </source>
</reference>
<sequence>MDLKVHGANPVPKRDVKKDCASDCGNVQAVGIYTVDGHKSYVSTRTAVLTSSLLICDVPPGTRLINFLRAHGPDYGPSPNLVADPRFQGAPGVSGEARRTLSHLKDPTVNNMEGALSISQLADAVAIAGTSSRLARTKI</sequence>